<feature type="compositionally biased region" description="Basic and acidic residues" evidence="1">
    <location>
        <begin position="31"/>
        <end position="42"/>
    </location>
</feature>
<organism evidence="2 3">
    <name type="scientific">Fictibacillus iocasae</name>
    <dbReference type="NCBI Taxonomy" id="2715437"/>
    <lineage>
        <taxon>Bacteria</taxon>
        <taxon>Bacillati</taxon>
        <taxon>Bacillota</taxon>
        <taxon>Bacilli</taxon>
        <taxon>Bacillales</taxon>
        <taxon>Fictibacillaceae</taxon>
        <taxon>Fictibacillus</taxon>
    </lineage>
</organism>
<dbReference type="Pfam" id="PF03646">
    <property type="entry name" value="FlaG"/>
    <property type="match status" value="1"/>
</dbReference>
<proteinExistence type="predicted"/>
<dbReference type="RefSeq" id="WP_379750566.1">
    <property type="nucleotide sequence ID" value="NZ_JBHTCP010000049.1"/>
</dbReference>
<dbReference type="Proteomes" id="UP001596549">
    <property type="component" value="Unassembled WGS sequence"/>
</dbReference>
<evidence type="ECO:0000313" key="2">
    <source>
        <dbReference type="EMBL" id="MFC7373000.1"/>
    </source>
</evidence>
<keyword evidence="3" id="KW-1185">Reference proteome</keyword>
<evidence type="ECO:0000313" key="3">
    <source>
        <dbReference type="Proteomes" id="UP001596549"/>
    </source>
</evidence>
<dbReference type="Gene3D" id="3.30.160.170">
    <property type="entry name" value="FlaG-like"/>
    <property type="match status" value="1"/>
</dbReference>
<dbReference type="InterPro" id="IPR035924">
    <property type="entry name" value="FlaG-like_sf"/>
</dbReference>
<feature type="compositionally biased region" description="Polar residues" evidence="1">
    <location>
        <begin position="21"/>
        <end position="30"/>
    </location>
</feature>
<gene>
    <name evidence="2" type="primary">flaG</name>
    <name evidence="2" type="ORF">ACFQPF_15275</name>
</gene>
<dbReference type="EMBL" id="JBHTCP010000049">
    <property type="protein sequence ID" value="MFC7373000.1"/>
    <property type="molecule type" value="Genomic_DNA"/>
</dbReference>
<dbReference type="PANTHER" id="PTHR37166:SF1">
    <property type="entry name" value="PROTEIN FLAG"/>
    <property type="match status" value="1"/>
</dbReference>
<sequence length="113" mass="12815">MELLSVGSSKIPAKEILPGKPQQQETTSSEAGKKTDKPVSKESIQKTIEGINEFLKSSHTSTRFVLHEKLNDYYVQIVDDATKEIMKEIPSKKFLDLYAEMIERVGLFIDKKI</sequence>
<keyword evidence="2" id="KW-0282">Flagellum</keyword>
<protein>
    <submittedName>
        <fullName evidence="2">Flagellar protein FlaG</fullName>
    </submittedName>
</protein>
<dbReference type="NCBIfam" id="NF005834">
    <property type="entry name" value="PRK07738.1"/>
    <property type="match status" value="1"/>
</dbReference>
<reference evidence="3" key="1">
    <citation type="journal article" date="2019" name="Int. J. Syst. Evol. Microbiol.">
        <title>The Global Catalogue of Microorganisms (GCM) 10K type strain sequencing project: providing services to taxonomists for standard genome sequencing and annotation.</title>
        <authorList>
            <consortium name="The Broad Institute Genomics Platform"/>
            <consortium name="The Broad Institute Genome Sequencing Center for Infectious Disease"/>
            <person name="Wu L."/>
            <person name="Ma J."/>
        </authorList>
    </citation>
    <scope>NUCLEOTIDE SEQUENCE [LARGE SCALE GENOMIC DNA]</scope>
    <source>
        <strain evidence="3">NBRC 106396</strain>
    </source>
</reference>
<keyword evidence="2" id="KW-0969">Cilium</keyword>
<dbReference type="PANTHER" id="PTHR37166">
    <property type="entry name" value="PROTEIN FLAG"/>
    <property type="match status" value="1"/>
</dbReference>
<accession>A0ABW2NRD4</accession>
<name>A0ABW2NRD4_9BACL</name>
<evidence type="ECO:0000256" key="1">
    <source>
        <dbReference type="SAM" id="MobiDB-lite"/>
    </source>
</evidence>
<keyword evidence="2" id="KW-0966">Cell projection</keyword>
<feature type="region of interest" description="Disordered" evidence="1">
    <location>
        <begin position="1"/>
        <end position="42"/>
    </location>
</feature>
<dbReference type="SUPFAM" id="SSF160214">
    <property type="entry name" value="FlaG-like"/>
    <property type="match status" value="1"/>
</dbReference>
<dbReference type="InterPro" id="IPR005186">
    <property type="entry name" value="FlaG"/>
</dbReference>
<comment type="caution">
    <text evidence="2">The sequence shown here is derived from an EMBL/GenBank/DDBJ whole genome shotgun (WGS) entry which is preliminary data.</text>
</comment>